<protein>
    <submittedName>
        <fullName evidence="1">Uncharacterized protein</fullName>
    </submittedName>
</protein>
<name>A0A8X6J9Y9_TRICU</name>
<accession>A0A8X6J9Y9</accession>
<sequence length="83" mass="9365">MPLDTLMNAASSKKERCIKYSTPLSVLLRRLVVDMQSPSPKFDCFPNSIRTGAKCFMPRFRPPWGKRLVFIDSASVDIQCGNV</sequence>
<evidence type="ECO:0000313" key="2">
    <source>
        <dbReference type="Proteomes" id="UP000887116"/>
    </source>
</evidence>
<proteinExistence type="predicted"/>
<comment type="caution">
    <text evidence="1">The sequence shown here is derived from an EMBL/GenBank/DDBJ whole genome shotgun (WGS) entry which is preliminary data.</text>
</comment>
<keyword evidence="2" id="KW-1185">Reference proteome</keyword>
<dbReference type="AlphaFoldDB" id="A0A8X6J9Y9"/>
<evidence type="ECO:0000313" key="1">
    <source>
        <dbReference type="EMBL" id="GFQ98250.1"/>
    </source>
</evidence>
<dbReference type="Proteomes" id="UP000887116">
    <property type="component" value="Unassembled WGS sequence"/>
</dbReference>
<gene>
    <name evidence="1" type="ORF">TNCT_591361</name>
</gene>
<dbReference type="OrthoDB" id="10272792at2759"/>
<dbReference type="EMBL" id="BMAO01004986">
    <property type="protein sequence ID" value="GFQ98250.1"/>
    <property type="molecule type" value="Genomic_DNA"/>
</dbReference>
<organism evidence="1 2">
    <name type="scientific">Trichonephila clavata</name>
    <name type="common">Joro spider</name>
    <name type="synonym">Nephila clavata</name>
    <dbReference type="NCBI Taxonomy" id="2740835"/>
    <lineage>
        <taxon>Eukaryota</taxon>
        <taxon>Metazoa</taxon>
        <taxon>Ecdysozoa</taxon>
        <taxon>Arthropoda</taxon>
        <taxon>Chelicerata</taxon>
        <taxon>Arachnida</taxon>
        <taxon>Araneae</taxon>
        <taxon>Araneomorphae</taxon>
        <taxon>Entelegynae</taxon>
        <taxon>Araneoidea</taxon>
        <taxon>Nephilidae</taxon>
        <taxon>Trichonephila</taxon>
    </lineage>
</organism>
<reference evidence="1" key="1">
    <citation type="submission" date="2020-07" db="EMBL/GenBank/DDBJ databases">
        <title>Multicomponent nature underlies the extraordinary mechanical properties of spider dragline silk.</title>
        <authorList>
            <person name="Kono N."/>
            <person name="Nakamura H."/>
            <person name="Mori M."/>
            <person name="Yoshida Y."/>
            <person name="Ohtoshi R."/>
            <person name="Malay A.D."/>
            <person name="Moran D.A.P."/>
            <person name="Tomita M."/>
            <person name="Numata K."/>
            <person name="Arakawa K."/>
        </authorList>
    </citation>
    <scope>NUCLEOTIDE SEQUENCE</scope>
</reference>